<dbReference type="InterPro" id="IPR036010">
    <property type="entry name" value="2Fe-2S_ferredoxin-like_sf"/>
</dbReference>
<dbReference type="PATRIC" id="fig|186479.3.peg.7512"/>
<sequence length="123" mass="13457">MPKLEVEGYGTFDVPEGQRLVRAIEMNGVDILHRCGGHARCTTCRVAFSAGEPAVMTVAERDRLTDKELLGEARLSCQILCDHDMALRPLLTLHESDLPDPGPIPHDEITPEPSWVSTPEGIG</sequence>
<dbReference type="InterPro" id="IPR012675">
    <property type="entry name" value="Beta-grasp_dom_sf"/>
</dbReference>
<dbReference type="InterPro" id="IPR001041">
    <property type="entry name" value="2Fe-2S_ferredoxin-type"/>
</dbReference>
<dbReference type="EMBL" id="LJCR01003620">
    <property type="protein sequence ID" value="KPV46145.1"/>
    <property type="molecule type" value="Genomic_DNA"/>
</dbReference>
<dbReference type="Proteomes" id="UP000050509">
    <property type="component" value="Unassembled WGS sequence"/>
</dbReference>
<dbReference type="Gene3D" id="3.10.20.30">
    <property type="match status" value="1"/>
</dbReference>
<feature type="domain" description="2Fe-2S ferredoxin-type" evidence="4">
    <location>
        <begin position="2"/>
        <end position="93"/>
    </location>
</feature>
<dbReference type="AlphaFoldDB" id="A0A0P9CK91"/>
<evidence type="ECO:0000256" key="2">
    <source>
        <dbReference type="ARBA" id="ARBA00022827"/>
    </source>
</evidence>
<evidence type="ECO:0000313" key="6">
    <source>
        <dbReference type="Proteomes" id="UP000050509"/>
    </source>
</evidence>
<feature type="region of interest" description="Disordered" evidence="3">
    <location>
        <begin position="97"/>
        <end position="123"/>
    </location>
</feature>
<organism evidence="5 6">
    <name type="scientific">Kouleothrix aurantiaca</name>
    <dbReference type="NCBI Taxonomy" id="186479"/>
    <lineage>
        <taxon>Bacteria</taxon>
        <taxon>Bacillati</taxon>
        <taxon>Chloroflexota</taxon>
        <taxon>Chloroflexia</taxon>
        <taxon>Chloroflexales</taxon>
        <taxon>Roseiflexineae</taxon>
        <taxon>Roseiflexaceae</taxon>
        <taxon>Kouleothrix</taxon>
    </lineage>
</organism>
<dbReference type="Pfam" id="PF00111">
    <property type="entry name" value="Fer2"/>
    <property type="match status" value="1"/>
</dbReference>
<reference evidence="5 6" key="1">
    <citation type="submission" date="2015-09" db="EMBL/GenBank/DDBJ databases">
        <title>Draft genome sequence of Kouleothrix aurantiaca JCM 19913.</title>
        <authorList>
            <person name="Hemp J."/>
        </authorList>
    </citation>
    <scope>NUCLEOTIDE SEQUENCE [LARGE SCALE GENOMIC DNA]</scope>
    <source>
        <strain evidence="5 6">COM-B</strain>
    </source>
</reference>
<dbReference type="PANTHER" id="PTHR43644:SF1">
    <property type="entry name" value="NAD(P)H-FLAVIN REDUCTASE"/>
    <property type="match status" value="1"/>
</dbReference>
<dbReference type="GO" id="GO:0051536">
    <property type="term" value="F:iron-sulfur cluster binding"/>
    <property type="evidence" value="ECO:0007669"/>
    <property type="project" value="InterPro"/>
</dbReference>
<keyword evidence="1" id="KW-0285">Flavoprotein</keyword>
<dbReference type="PROSITE" id="PS51085">
    <property type="entry name" value="2FE2S_FER_2"/>
    <property type="match status" value="1"/>
</dbReference>
<dbReference type="PANTHER" id="PTHR43644">
    <property type="entry name" value="NA(+)-TRANSLOCATING NADH-QUINONE REDUCTASE SUBUNIT"/>
    <property type="match status" value="1"/>
</dbReference>
<proteinExistence type="predicted"/>
<evidence type="ECO:0000259" key="4">
    <source>
        <dbReference type="PROSITE" id="PS51085"/>
    </source>
</evidence>
<evidence type="ECO:0000256" key="1">
    <source>
        <dbReference type="ARBA" id="ARBA00022630"/>
    </source>
</evidence>
<dbReference type="SUPFAM" id="SSF54292">
    <property type="entry name" value="2Fe-2S ferredoxin-like"/>
    <property type="match status" value="1"/>
</dbReference>
<dbReference type="CDD" id="cd00207">
    <property type="entry name" value="fer2"/>
    <property type="match status" value="1"/>
</dbReference>
<evidence type="ECO:0000313" key="5">
    <source>
        <dbReference type="EMBL" id="KPV46145.1"/>
    </source>
</evidence>
<protein>
    <recommendedName>
        <fullName evidence="4">2Fe-2S ferredoxin-type domain-containing protein</fullName>
    </recommendedName>
</protein>
<feature type="non-terminal residue" evidence="5">
    <location>
        <position position="123"/>
    </location>
</feature>
<evidence type="ECO:0000256" key="3">
    <source>
        <dbReference type="SAM" id="MobiDB-lite"/>
    </source>
</evidence>
<comment type="caution">
    <text evidence="5">The sequence shown here is derived from an EMBL/GenBank/DDBJ whole genome shotgun (WGS) entry which is preliminary data.</text>
</comment>
<gene>
    <name evidence="5" type="ORF">SE17_43585</name>
</gene>
<keyword evidence="2" id="KW-0274">FAD</keyword>
<accession>A0A0P9CK91</accession>
<keyword evidence="6" id="KW-1185">Reference proteome</keyword>
<name>A0A0P9CK91_9CHLR</name>